<evidence type="ECO:0000259" key="5">
    <source>
        <dbReference type="PROSITE" id="PS51898"/>
    </source>
</evidence>
<dbReference type="PANTHER" id="PTHR30629:SF2">
    <property type="entry name" value="PROPHAGE INTEGRASE INTS-RELATED"/>
    <property type="match status" value="1"/>
</dbReference>
<dbReference type="InterPro" id="IPR010998">
    <property type="entry name" value="Integrase_recombinase_N"/>
</dbReference>
<evidence type="ECO:0000256" key="4">
    <source>
        <dbReference type="ARBA" id="ARBA00023172"/>
    </source>
</evidence>
<reference evidence="7" key="1">
    <citation type="submission" date="2016-10" db="EMBL/GenBank/DDBJ databases">
        <authorList>
            <person name="Varghese N."/>
        </authorList>
    </citation>
    <scope>NUCLEOTIDE SEQUENCE [LARGE SCALE GENOMIC DNA]</scope>
    <source>
        <strain evidence="7">Nsp8</strain>
    </source>
</reference>
<keyword evidence="3" id="KW-0238">DNA-binding</keyword>
<keyword evidence="7" id="KW-1185">Reference proteome</keyword>
<dbReference type="Pfam" id="PF00589">
    <property type="entry name" value="Phage_integrase"/>
    <property type="match status" value="1"/>
</dbReference>
<organism evidence="6 7">
    <name type="scientific">Nitrosospira briensis</name>
    <dbReference type="NCBI Taxonomy" id="35799"/>
    <lineage>
        <taxon>Bacteria</taxon>
        <taxon>Pseudomonadati</taxon>
        <taxon>Pseudomonadota</taxon>
        <taxon>Betaproteobacteria</taxon>
        <taxon>Nitrosomonadales</taxon>
        <taxon>Nitrosomonadaceae</taxon>
        <taxon>Nitrosospira</taxon>
    </lineage>
</organism>
<dbReference type="Gene3D" id="1.10.150.130">
    <property type="match status" value="1"/>
</dbReference>
<evidence type="ECO:0000256" key="1">
    <source>
        <dbReference type="ARBA" id="ARBA00008857"/>
    </source>
</evidence>
<comment type="similarity">
    <text evidence="1">Belongs to the 'phage' integrase family.</text>
</comment>
<dbReference type="InterPro" id="IPR013762">
    <property type="entry name" value="Integrase-like_cat_sf"/>
</dbReference>
<dbReference type="RefSeq" id="WP_074795183.1">
    <property type="nucleotide sequence ID" value="NZ_FOVJ01000001.1"/>
</dbReference>
<dbReference type="Gene3D" id="3.30.160.390">
    <property type="entry name" value="Integrase, DNA-binding domain"/>
    <property type="match status" value="1"/>
</dbReference>
<dbReference type="InterPro" id="IPR002104">
    <property type="entry name" value="Integrase_catalytic"/>
</dbReference>
<evidence type="ECO:0000313" key="7">
    <source>
        <dbReference type="Proteomes" id="UP000183107"/>
    </source>
</evidence>
<dbReference type="SUPFAM" id="SSF56349">
    <property type="entry name" value="DNA breaking-rejoining enzymes"/>
    <property type="match status" value="1"/>
</dbReference>
<dbReference type="Gene3D" id="1.10.443.10">
    <property type="entry name" value="Intergrase catalytic core"/>
    <property type="match status" value="1"/>
</dbReference>
<dbReference type="OrthoDB" id="8556969at2"/>
<accession>A0A1I4Z3J3</accession>
<gene>
    <name evidence="6" type="ORF">SAMN05216386_1010</name>
</gene>
<evidence type="ECO:0000313" key="6">
    <source>
        <dbReference type="EMBL" id="SFN44822.1"/>
    </source>
</evidence>
<evidence type="ECO:0000256" key="3">
    <source>
        <dbReference type="ARBA" id="ARBA00023125"/>
    </source>
</evidence>
<protein>
    <submittedName>
        <fullName evidence="6">Phage integrase family protein</fullName>
    </submittedName>
</protein>
<dbReference type="PROSITE" id="PS51898">
    <property type="entry name" value="TYR_RECOMBINASE"/>
    <property type="match status" value="1"/>
</dbReference>
<evidence type="ECO:0000256" key="2">
    <source>
        <dbReference type="ARBA" id="ARBA00022908"/>
    </source>
</evidence>
<dbReference type="InterPro" id="IPR050808">
    <property type="entry name" value="Phage_Integrase"/>
</dbReference>
<feature type="domain" description="Tyr recombinase" evidence="5">
    <location>
        <begin position="251"/>
        <end position="439"/>
    </location>
</feature>
<name>A0A1I4Z3J3_9PROT</name>
<dbReference type="AlphaFoldDB" id="A0A1I4Z3J3"/>
<dbReference type="GO" id="GO:0006310">
    <property type="term" value="P:DNA recombination"/>
    <property type="evidence" value="ECO:0007669"/>
    <property type="project" value="UniProtKB-KW"/>
</dbReference>
<keyword evidence="4" id="KW-0233">DNA recombination</keyword>
<dbReference type="GO" id="GO:0015074">
    <property type="term" value="P:DNA integration"/>
    <property type="evidence" value="ECO:0007669"/>
    <property type="project" value="UniProtKB-KW"/>
</dbReference>
<dbReference type="Proteomes" id="UP000183107">
    <property type="component" value="Unassembled WGS sequence"/>
</dbReference>
<proteinExistence type="inferred from homology"/>
<dbReference type="PANTHER" id="PTHR30629">
    <property type="entry name" value="PROPHAGE INTEGRASE"/>
    <property type="match status" value="1"/>
</dbReference>
<dbReference type="InterPro" id="IPR011010">
    <property type="entry name" value="DNA_brk_join_enz"/>
</dbReference>
<keyword evidence="2" id="KW-0229">DNA integration</keyword>
<dbReference type="GO" id="GO:0003677">
    <property type="term" value="F:DNA binding"/>
    <property type="evidence" value="ECO:0007669"/>
    <property type="project" value="UniProtKB-KW"/>
</dbReference>
<sequence length="461" mass="51448">MTKAVHLTVEGIARTKLPAKGMRWLSDTDGGRGTGRLYARISATGARDFYFRYTTSTGERVARPLGQFARTPEPGKLTLTQAREEVSLLRAKLKNEPDRDLRAGEKRDALVRQEAEAARVATEIELAETVKAKERYTVAALADTYLQHLRRLGKPSARDVESIFRNHLHGTEGATRMAADLSAKEVAALLRRVVDAGHGRTAAKFRSYLRAAYALALNAELDASVSSEFLPFRVQSNPVASTGSLSHYNNAREQTLTEEELRAYWRRLDKLKSEPIRAAIKLALLLGGQRGTQLLRLQRADVDLQGGTMRLYDGKGRRKRPRVHELPLTEEAVAILRPMVQRAEALGCNWIFTSNGTVPIVPDTLAATVSKIAEEMVKGQETRFSFIPSDIRRTVETVLASKGISRDIRAQIQSHGLSGVQVRHYDRHDYRDEKRRVLEFLAALLHGRHEAKVVPLHSQVA</sequence>
<dbReference type="EMBL" id="FOVJ01000001">
    <property type="protein sequence ID" value="SFN44822.1"/>
    <property type="molecule type" value="Genomic_DNA"/>
</dbReference>
<dbReference type="InterPro" id="IPR038488">
    <property type="entry name" value="Integrase_DNA-bd_sf"/>
</dbReference>